<accession>A0A840LC74</accession>
<organism evidence="1 2">
    <name type="scientific">Roseateles oligotrophus</name>
    <dbReference type="NCBI Taxonomy" id="1769250"/>
    <lineage>
        <taxon>Bacteria</taxon>
        <taxon>Pseudomonadati</taxon>
        <taxon>Pseudomonadota</taxon>
        <taxon>Betaproteobacteria</taxon>
        <taxon>Burkholderiales</taxon>
        <taxon>Sphaerotilaceae</taxon>
        <taxon>Roseateles</taxon>
    </lineage>
</organism>
<proteinExistence type="predicted"/>
<protein>
    <submittedName>
        <fullName evidence="1">Protein PhnA</fullName>
    </submittedName>
</protein>
<sequence length="86" mass="9298">MSSRTSQPLSERAMLIAEQTFPELAARSGREAYKSTLSRTGAVVVKTSEGQMVERRSDGTTVLIKHLPVGKRVKLGAVLKRAKSGV</sequence>
<dbReference type="Proteomes" id="UP000562027">
    <property type="component" value="Unassembled WGS sequence"/>
</dbReference>
<comment type="caution">
    <text evidence="1">The sequence shown here is derived from an EMBL/GenBank/DDBJ whole genome shotgun (WGS) entry which is preliminary data.</text>
</comment>
<dbReference type="AlphaFoldDB" id="A0A840LC74"/>
<reference evidence="1 2" key="1">
    <citation type="submission" date="2020-08" db="EMBL/GenBank/DDBJ databases">
        <title>Functional genomics of gut bacteria from endangered species of beetles.</title>
        <authorList>
            <person name="Carlos-Shanley C."/>
        </authorList>
    </citation>
    <scope>NUCLEOTIDE SEQUENCE [LARGE SCALE GENOMIC DNA]</scope>
    <source>
        <strain evidence="1 2">S00239</strain>
    </source>
</reference>
<name>A0A840LC74_9BURK</name>
<dbReference type="EMBL" id="JACHLP010000005">
    <property type="protein sequence ID" value="MBB4844293.1"/>
    <property type="molecule type" value="Genomic_DNA"/>
</dbReference>
<evidence type="ECO:0000313" key="2">
    <source>
        <dbReference type="Proteomes" id="UP000562027"/>
    </source>
</evidence>
<keyword evidence="2" id="KW-1185">Reference proteome</keyword>
<evidence type="ECO:0000313" key="1">
    <source>
        <dbReference type="EMBL" id="MBB4844293.1"/>
    </source>
</evidence>
<gene>
    <name evidence="1" type="ORF">HNP55_002829</name>
</gene>
<dbReference type="RefSeq" id="WP_246448410.1">
    <property type="nucleotide sequence ID" value="NZ_JACHLP010000005.1"/>
</dbReference>